<keyword evidence="2" id="KW-0732">Signal</keyword>
<proteinExistence type="predicted"/>
<comment type="caution">
    <text evidence="3">The sequence shown here is derived from an EMBL/GenBank/DDBJ whole genome shotgun (WGS) entry which is preliminary data.</text>
</comment>
<accession>A0ABP7N3W4</accession>
<dbReference type="EMBL" id="BAABCP010000001">
    <property type="protein sequence ID" value="GAA3934729.1"/>
    <property type="molecule type" value="Genomic_DNA"/>
</dbReference>
<feature type="signal peptide" evidence="2">
    <location>
        <begin position="1"/>
        <end position="34"/>
    </location>
</feature>
<evidence type="ECO:0000313" key="3">
    <source>
        <dbReference type="EMBL" id="GAA3934729.1"/>
    </source>
</evidence>
<gene>
    <name evidence="3" type="ORF">GCM10022383_11440</name>
</gene>
<protein>
    <submittedName>
        <fullName evidence="3">Uncharacterized protein</fullName>
    </submittedName>
</protein>
<reference evidence="4" key="1">
    <citation type="journal article" date="2019" name="Int. J. Syst. Evol. Microbiol.">
        <title>The Global Catalogue of Microorganisms (GCM) 10K type strain sequencing project: providing services to taxonomists for standard genome sequencing and annotation.</title>
        <authorList>
            <consortium name="The Broad Institute Genomics Platform"/>
            <consortium name="The Broad Institute Genome Sequencing Center for Infectious Disease"/>
            <person name="Wu L."/>
            <person name="Ma J."/>
        </authorList>
    </citation>
    <scope>NUCLEOTIDE SEQUENCE [LARGE SCALE GENOMIC DNA]</scope>
    <source>
        <strain evidence="4">JCM 17024</strain>
    </source>
</reference>
<sequence>MPSRRPASGCATRTTGRGRAAAAAASLLVASVSAGCSGATVCPAIGWSNTLTVELGGDAAVVDRVQLCTDAGCAPAEDIDPSGPLGLVTVAEHDTDAWIFSVAGLPETFTVRALDVDGAVLTESEVAPEWTRTGGTERCGGPSEAVVSTRV</sequence>
<feature type="region of interest" description="Disordered" evidence="1">
    <location>
        <begin position="131"/>
        <end position="151"/>
    </location>
</feature>
<dbReference type="Proteomes" id="UP001501591">
    <property type="component" value="Unassembled WGS sequence"/>
</dbReference>
<evidence type="ECO:0000256" key="1">
    <source>
        <dbReference type="SAM" id="MobiDB-lite"/>
    </source>
</evidence>
<evidence type="ECO:0000313" key="4">
    <source>
        <dbReference type="Proteomes" id="UP001501591"/>
    </source>
</evidence>
<evidence type="ECO:0000256" key="2">
    <source>
        <dbReference type="SAM" id="SignalP"/>
    </source>
</evidence>
<feature type="chain" id="PRO_5045981893" evidence="2">
    <location>
        <begin position="35"/>
        <end position="151"/>
    </location>
</feature>
<dbReference type="RefSeq" id="WP_344818571.1">
    <property type="nucleotide sequence ID" value="NZ_BAABCP010000001.1"/>
</dbReference>
<keyword evidence="4" id="KW-1185">Reference proteome</keyword>
<name>A0ABP7N3W4_9MICO</name>
<organism evidence="3 4">
    <name type="scientific">Microbacterium soli</name>
    <dbReference type="NCBI Taxonomy" id="446075"/>
    <lineage>
        <taxon>Bacteria</taxon>
        <taxon>Bacillati</taxon>
        <taxon>Actinomycetota</taxon>
        <taxon>Actinomycetes</taxon>
        <taxon>Micrococcales</taxon>
        <taxon>Microbacteriaceae</taxon>
        <taxon>Microbacterium</taxon>
    </lineage>
</organism>